<dbReference type="RefSeq" id="XP_067764127.1">
    <property type="nucleotide sequence ID" value="XM_067909306.1"/>
</dbReference>
<name>A0A9P8LSC8_9EUKA</name>
<organism evidence="1 2">
    <name type="scientific">Spironucleus salmonicida</name>
    <dbReference type="NCBI Taxonomy" id="348837"/>
    <lineage>
        <taxon>Eukaryota</taxon>
        <taxon>Metamonada</taxon>
        <taxon>Diplomonadida</taxon>
        <taxon>Hexamitidae</taxon>
        <taxon>Hexamitinae</taxon>
        <taxon>Spironucleus</taxon>
    </lineage>
</organism>
<dbReference type="KEGG" id="ssao:94299497"/>
<evidence type="ECO:0000313" key="1">
    <source>
        <dbReference type="EMBL" id="KAH0573354.1"/>
    </source>
</evidence>
<dbReference type="EMBL" id="AUWU02000005">
    <property type="protein sequence ID" value="KAH0573354.1"/>
    <property type="molecule type" value="Genomic_DNA"/>
</dbReference>
<dbReference type="AlphaFoldDB" id="A0A9P8LSC8"/>
<dbReference type="Proteomes" id="UP000018208">
    <property type="component" value="Unassembled WGS sequence"/>
</dbReference>
<comment type="caution">
    <text evidence="1">The sequence shown here is derived from an EMBL/GenBank/DDBJ whole genome shotgun (WGS) entry which is preliminary data.</text>
</comment>
<proteinExistence type="predicted"/>
<evidence type="ECO:0000313" key="2">
    <source>
        <dbReference type="Proteomes" id="UP000018208"/>
    </source>
</evidence>
<reference evidence="1 2" key="1">
    <citation type="journal article" date="2014" name="PLoS Genet.">
        <title>The Genome of Spironucleus salmonicida Highlights a Fish Pathogen Adapted to Fluctuating Environments.</title>
        <authorList>
            <person name="Xu F."/>
            <person name="Jerlstrom-Hultqvist J."/>
            <person name="Einarsson E."/>
            <person name="Astvaldsson A."/>
            <person name="Svard S.G."/>
            <person name="Andersson J.O."/>
        </authorList>
    </citation>
    <scope>NUCLEOTIDE SEQUENCE [LARGE SCALE GENOMIC DNA]</scope>
    <source>
        <strain evidence="1 2">ATCC 50377</strain>
    </source>
</reference>
<sequence length="438" mass="51907">MLKLQKLMDESSQLKKSYFLFTNMVQKQSQLLQMKNTNQFHSIQSQITKIQNLSKTISYIRIQFYQLQCSIINLDSALSLHVRLCGKMSKEISYTLKNKGGYYADFSLIAQDMYHLSAQILDCFISNGWNKSQVQASKILIKQETEIKMQKIKENLEESISQSHSYLKYINNTQNPKLLKNQVKTQVNLAEISNLLDDINVLAQSNQTDIDENILNQKNQKIYKKILEQKLYETQQKLDTFTPEQQFNPVNIKFIKPENIKILHDFYTTDQVLSYQFQPPNDFKEFYQQMQYLQMKIQKNMFSQLVKKCFQVCKNAFYNFIELQQFAKSLTLPFECSELYINKFGKLLYKFSTQNPDFEFYLNDYIVYQWHKQVTNYDSYKFVQLNREEIFKFPCFKGDLVNKNDISIVVFQGICILFLAGFRQLKQSEGFPDLVFIK</sequence>
<gene>
    <name evidence="1" type="ORF">SS50377_25474</name>
</gene>
<accession>A0A9P8LSC8</accession>
<protein>
    <submittedName>
        <fullName evidence="1">Uncharacterized protein</fullName>
    </submittedName>
</protein>
<dbReference type="GeneID" id="94299497"/>
<keyword evidence="2" id="KW-1185">Reference proteome</keyword>